<evidence type="ECO:0000256" key="2">
    <source>
        <dbReference type="SAM" id="SignalP"/>
    </source>
</evidence>
<feature type="compositionally biased region" description="Low complexity" evidence="1">
    <location>
        <begin position="235"/>
        <end position="247"/>
    </location>
</feature>
<organism evidence="3 4">
    <name type="scientific">Chironomus riparius</name>
    <dbReference type="NCBI Taxonomy" id="315576"/>
    <lineage>
        <taxon>Eukaryota</taxon>
        <taxon>Metazoa</taxon>
        <taxon>Ecdysozoa</taxon>
        <taxon>Arthropoda</taxon>
        <taxon>Hexapoda</taxon>
        <taxon>Insecta</taxon>
        <taxon>Pterygota</taxon>
        <taxon>Neoptera</taxon>
        <taxon>Endopterygota</taxon>
        <taxon>Diptera</taxon>
        <taxon>Nematocera</taxon>
        <taxon>Chironomoidea</taxon>
        <taxon>Chironomidae</taxon>
        <taxon>Chironominae</taxon>
        <taxon>Chironomus</taxon>
    </lineage>
</organism>
<feature type="region of interest" description="Disordered" evidence="1">
    <location>
        <begin position="100"/>
        <end position="159"/>
    </location>
</feature>
<dbReference type="AlphaFoldDB" id="A0A9N9WZR4"/>
<reference evidence="3" key="1">
    <citation type="submission" date="2022-01" db="EMBL/GenBank/DDBJ databases">
        <authorList>
            <person name="King R."/>
        </authorList>
    </citation>
    <scope>NUCLEOTIDE SEQUENCE</scope>
</reference>
<feature type="compositionally biased region" description="Basic and acidic residues" evidence="1">
    <location>
        <begin position="132"/>
        <end position="159"/>
    </location>
</feature>
<gene>
    <name evidence="3" type="ORF">CHIRRI_LOCUS14990</name>
</gene>
<evidence type="ECO:0000313" key="4">
    <source>
        <dbReference type="Proteomes" id="UP001153620"/>
    </source>
</evidence>
<sequence length="254" mass="30590">MNLSYLFLFAIVLESAIATRNHNNEAIARRWQRRHQDIALADSETKLAEEYANPLPKDANDNSNFRRFLRWRIKDCKNEKEKQADARNVDNSLKCERQKIRELRRQNNENDKEVTNNIKKHENHRPPGWYHKSNEPQSDDRNDNVTPERHTYNLRRRENKNFNQKSKNELIDQNENQINNEEVKPRRSWYLRRHQSRPKEAYSGLNQIKNQNLKVAEMENVYEQRKIHHHHNRKSTTPTTFVSHTSTDNFNDNL</sequence>
<reference evidence="3" key="2">
    <citation type="submission" date="2022-10" db="EMBL/GenBank/DDBJ databases">
        <authorList>
            <consortium name="ENA_rothamsted_submissions"/>
            <consortium name="culmorum"/>
            <person name="King R."/>
        </authorList>
    </citation>
    <scope>NUCLEOTIDE SEQUENCE</scope>
</reference>
<protein>
    <submittedName>
        <fullName evidence="3">Uncharacterized protein</fullName>
    </submittedName>
</protein>
<feature type="region of interest" description="Disordered" evidence="1">
    <location>
        <begin position="228"/>
        <end position="254"/>
    </location>
</feature>
<keyword evidence="2" id="KW-0732">Signal</keyword>
<accession>A0A9N9WZR4</accession>
<feature type="signal peptide" evidence="2">
    <location>
        <begin position="1"/>
        <end position="18"/>
    </location>
</feature>
<evidence type="ECO:0000256" key="1">
    <source>
        <dbReference type="SAM" id="MobiDB-lite"/>
    </source>
</evidence>
<name>A0A9N9WZR4_9DIPT</name>
<dbReference type="Proteomes" id="UP001153620">
    <property type="component" value="Chromosome 4"/>
</dbReference>
<dbReference type="EMBL" id="OU895880">
    <property type="protein sequence ID" value="CAG9812185.1"/>
    <property type="molecule type" value="Genomic_DNA"/>
</dbReference>
<feature type="chain" id="PRO_5040369952" evidence="2">
    <location>
        <begin position="19"/>
        <end position="254"/>
    </location>
</feature>
<keyword evidence="4" id="KW-1185">Reference proteome</keyword>
<evidence type="ECO:0000313" key="3">
    <source>
        <dbReference type="EMBL" id="CAG9812185.1"/>
    </source>
</evidence>
<proteinExistence type="predicted"/>
<feature type="compositionally biased region" description="Basic and acidic residues" evidence="1">
    <location>
        <begin position="100"/>
        <end position="114"/>
    </location>
</feature>